<evidence type="ECO:0000313" key="2">
    <source>
        <dbReference type="EMBL" id="KAK0473627.1"/>
    </source>
</evidence>
<dbReference type="SUPFAM" id="SSF53474">
    <property type="entry name" value="alpha/beta-Hydrolases"/>
    <property type="match status" value="1"/>
</dbReference>
<dbReference type="Gene3D" id="3.40.50.1820">
    <property type="entry name" value="alpha/beta hydrolase"/>
    <property type="match status" value="1"/>
</dbReference>
<comment type="caution">
    <text evidence="2">The sequence shown here is derived from an EMBL/GenBank/DDBJ whole genome shotgun (WGS) entry which is preliminary data.</text>
</comment>
<dbReference type="Pfam" id="PF00135">
    <property type="entry name" value="COesterase"/>
    <property type="match status" value="1"/>
</dbReference>
<accession>A0AA39NXC0</accession>
<dbReference type="InterPro" id="IPR029058">
    <property type="entry name" value="AB_hydrolase_fold"/>
</dbReference>
<reference evidence="2" key="1">
    <citation type="submission" date="2023-06" db="EMBL/GenBank/DDBJ databases">
        <authorList>
            <consortium name="Lawrence Berkeley National Laboratory"/>
            <person name="Ahrendt S."/>
            <person name="Sahu N."/>
            <person name="Indic B."/>
            <person name="Wong-Bajracharya J."/>
            <person name="Merenyi Z."/>
            <person name="Ke H.-M."/>
            <person name="Monk M."/>
            <person name="Kocsube S."/>
            <person name="Drula E."/>
            <person name="Lipzen A."/>
            <person name="Balint B."/>
            <person name="Henrissat B."/>
            <person name="Andreopoulos B."/>
            <person name="Martin F.M."/>
            <person name="Harder C.B."/>
            <person name="Rigling D."/>
            <person name="Ford K.L."/>
            <person name="Foster G.D."/>
            <person name="Pangilinan J."/>
            <person name="Papanicolaou A."/>
            <person name="Barry K."/>
            <person name="LaButti K."/>
            <person name="Viragh M."/>
            <person name="Koriabine M."/>
            <person name="Yan M."/>
            <person name="Riley R."/>
            <person name="Champramary S."/>
            <person name="Plett K.L."/>
            <person name="Tsai I.J."/>
            <person name="Slot J."/>
            <person name="Sipos G."/>
            <person name="Plett J."/>
            <person name="Nagy L.G."/>
            <person name="Grigoriev I.V."/>
        </authorList>
    </citation>
    <scope>NUCLEOTIDE SEQUENCE</scope>
    <source>
        <strain evidence="2">ICMP 16352</strain>
    </source>
</reference>
<evidence type="ECO:0000313" key="3">
    <source>
        <dbReference type="Proteomes" id="UP001175227"/>
    </source>
</evidence>
<gene>
    <name evidence="2" type="ORF">IW261DRAFT_1569714</name>
</gene>
<dbReference type="AlphaFoldDB" id="A0AA39NXC0"/>
<evidence type="ECO:0000259" key="1">
    <source>
        <dbReference type="Pfam" id="PF00135"/>
    </source>
</evidence>
<proteinExistence type="predicted"/>
<dbReference type="InterPro" id="IPR002018">
    <property type="entry name" value="CarbesteraseB"/>
</dbReference>
<dbReference type="EMBL" id="JAUEPR010000032">
    <property type="protein sequence ID" value="KAK0473627.1"/>
    <property type="molecule type" value="Genomic_DNA"/>
</dbReference>
<organism evidence="2 3">
    <name type="scientific">Armillaria novae-zelandiae</name>
    <dbReference type="NCBI Taxonomy" id="153914"/>
    <lineage>
        <taxon>Eukaryota</taxon>
        <taxon>Fungi</taxon>
        <taxon>Dikarya</taxon>
        <taxon>Basidiomycota</taxon>
        <taxon>Agaricomycotina</taxon>
        <taxon>Agaricomycetes</taxon>
        <taxon>Agaricomycetidae</taxon>
        <taxon>Agaricales</taxon>
        <taxon>Marasmiineae</taxon>
        <taxon>Physalacriaceae</taxon>
        <taxon>Armillaria</taxon>
    </lineage>
</organism>
<sequence>MADAWESLHTSHLPSFSMFTEGFASDYGLDGSIFAITTNSIVVVIQYHLGALGFMAPDGNTNLALKDMINAMKFLPWRIFANVNKLELVAMGLVDVKEWCSTL</sequence>
<keyword evidence="3" id="KW-1185">Reference proteome</keyword>
<protein>
    <recommendedName>
        <fullName evidence="1">Carboxylesterase type B domain-containing protein</fullName>
    </recommendedName>
</protein>
<feature type="domain" description="Carboxylesterase type B" evidence="1">
    <location>
        <begin position="18"/>
        <end position="75"/>
    </location>
</feature>
<name>A0AA39NXC0_9AGAR</name>
<dbReference type="Proteomes" id="UP001175227">
    <property type="component" value="Unassembled WGS sequence"/>
</dbReference>